<keyword evidence="5" id="KW-0597">Phosphoprotein</keyword>
<dbReference type="RefSeq" id="WP_162359625.1">
    <property type="nucleotide sequence ID" value="NZ_CP048209.1"/>
</dbReference>
<reference evidence="14 15" key="1">
    <citation type="submission" date="2020-01" db="EMBL/GenBank/DDBJ databases">
        <title>Paenibacillus sp. nov., isolated from tomato rhizosphere.</title>
        <authorList>
            <person name="Weon H.-Y."/>
            <person name="Lee S.A."/>
        </authorList>
    </citation>
    <scope>NUCLEOTIDE SEQUENCE [LARGE SCALE GENOMIC DNA]</scope>
    <source>
        <strain evidence="14 15">12200R-189</strain>
    </source>
</reference>
<evidence type="ECO:0000256" key="10">
    <source>
        <dbReference type="ARBA" id="ARBA00030019"/>
    </source>
</evidence>
<dbReference type="SUPFAM" id="SSF53067">
    <property type="entry name" value="Actin-like ATPase domain"/>
    <property type="match status" value="2"/>
</dbReference>
<dbReference type="KEGG" id="plyc:GXP70_26695"/>
<dbReference type="FunFam" id="3.30.420.40:FF:000144">
    <property type="entry name" value="Molecular chaperone HscC"/>
    <property type="match status" value="1"/>
</dbReference>
<protein>
    <recommendedName>
        <fullName evidence="3">Chaperone protein DnaK</fullName>
    </recommendedName>
    <alternativeName>
        <fullName evidence="4">Chaperone protein dnaK</fullName>
    </alternativeName>
    <alternativeName>
        <fullName evidence="12">HSP70</fullName>
    </alternativeName>
    <alternativeName>
        <fullName evidence="11">Heat shock 70 kDa protein</fullName>
    </alternativeName>
    <alternativeName>
        <fullName evidence="10">Heat shock protein 70</fullName>
    </alternativeName>
</protein>
<dbReference type="Gene3D" id="2.60.34.10">
    <property type="entry name" value="Substrate Binding Domain Of DNAk, Chain A, domain 1"/>
    <property type="match status" value="1"/>
</dbReference>
<keyword evidence="6 13" id="KW-0547">Nucleotide-binding</keyword>
<proteinExistence type="inferred from homology"/>
<dbReference type="GO" id="GO:0005524">
    <property type="term" value="F:ATP binding"/>
    <property type="evidence" value="ECO:0007669"/>
    <property type="project" value="UniProtKB-KW"/>
</dbReference>
<evidence type="ECO:0000256" key="7">
    <source>
        <dbReference type="ARBA" id="ARBA00022840"/>
    </source>
</evidence>
<evidence type="ECO:0000256" key="4">
    <source>
        <dbReference type="ARBA" id="ARBA00017249"/>
    </source>
</evidence>
<dbReference type="InterPro" id="IPR018181">
    <property type="entry name" value="Heat_shock_70_CS"/>
</dbReference>
<dbReference type="Gene3D" id="3.90.640.10">
    <property type="entry name" value="Actin, Chain A, domain 4"/>
    <property type="match status" value="1"/>
</dbReference>
<dbReference type="GO" id="GO:0140662">
    <property type="term" value="F:ATP-dependent protein folding chaperone"/>
    <property type="evidence" value="ECO:0007669"/>
    <property type="project" value="InterPro"/>
</dbReference>
<dbReference type="PROSITE" id="PS01036">
    <property type="entry name" value="HSP70_3"/>
    <property type="match status" value="1"/>
</dbReference>
<dbReference type="CDD" id="cd10235">
    <property type="entry name" value="ASKHA_NBD_HSP70_HscC"/>
    <property type="match status" value="1"/>
</dbReference>
<evidence type="ECO:0000256" key="8">
    <source>
        <dbReference type="ARBA" id="ARBA00023016"/>
    </source>
</evidence>
<dbReference type="SUPFAM" id="SSF100920">
    <property type="entry name" value="Heat shock protein 70kD (HSP70), peptide-binding domain"/>
    <property type="match status" value="1"/>
</dbReference>
<keyword evidence="15" id="KW-1185">Reference proteome</keyword>
<evidence type="ECO:0000256" key="11">
    <source>
        <dbReference type="ARBA" id="ARBA00030945"/>
    </source>
</evidence>
<dbReference type="AlphaFoldDB" id="A0A6C0G779"/>
<evidence type="ECO:0000256" key="5">
    <source>
        <dbReference type="ARBA" id="ARBA00022553"/>
    </source>
</evidence>
<evidence type="ECO:0000313" key="14">
    <source>
        <dbReference type="EMBL" id="QHT63195.1"/>
    </source>
</evidence>
<evidence type="ECO:0000256" key="12">
    <source>
        <dbReference type="ARBA" id="ARBA00033103"/>
    </source>
</evidence>
<keyword evidence="9" id="KW-0143">Chaperone</keyword>
<name>A0A6C0G779_9BACL</name>
<keyword evidence="8" id="KW-0346">Stress response</keyword>
<dbReference type="InterPro" id="IPR013126">
    <property type="entry name" value="Hsp_70_fam"/>
</dbReference>
<evidence type="ECO:0000256" key="2">
    <source>
        <dbReference type="ARBA" id="ARBA00007381"/>
    </source>
</evidence>
<keyword evidence="7 13" id="KW-0067">ATP-binding</keyword>
<gene>
    <name evidence="14" type="ORF">GXP70_26695</name>
</gene>
<evidence type="ECO:0000256" key="1">
    <source>
        <dbReference type="ARBA" id="ARBA00002290"/>
    </source>
</evidence>
<comment type="function">
    <text evidence="1">Acts as a chaperone.</text>
</comment>
<dbReference type="Proteomes" id="UP000476064">
    <property type="component" value="Chromosome"/>
</dbReference>
<sequence>MATIGIDLGTTNSLAAYWSEDGPVLIPNALGEHLTPSVVSVDESGTVLVGQIAKERLITHPDSTAAVFKRFMGTEKTFQLGKHRFTSEALSAFVIQSLKADAEALLGEEVTEAVISVPAYFNDTQRTATKRAAELAGLKVERLINEPTAAAISYGLHEQQEETKIVVFDLGGGTFDVSVLEFFEGVMEVKSIAGDNFLGGEDFTRLLFEHGLAQSGIDERTLDAKMRSAVWKQAEQCKQAVSERLEGRMSFTREGSLIEVRVNREAFERLAGELVLRLRHPIERAMRDAEQRPADIDAVILIGGATRMPMIKSIVGKLFGKLPYTQINPDEAVALGAAVQVALKERHASLREVVLTDVCPYTLGVEVAKQLGEGKYEQGYFSPIIERNTPIPVSRMDLYRTVQDKQRMLRLNVYQGESRRVENNLLLGALEVDVPADGAGRQTVNVRFTYDINGILEVEATAIGTGKMKRAILMNRANAMSEREIAERFRQLKDIKVHPRDQAENRLLLARGERLYEEALGSEREEIGALIDQFEQVLASQDLRETRKAADRLKAQLDHLERRND</sequence>
<dbReference type="PROSITE" id="PS00329">
    <property type="entry name" value="HSP70_2"/>
    <property type="match status" value="1"/>
</dbReference>
<dbReference type="InterPro" id="IPR043129">
    <property type="entry name" value="ATPase_NBD"/>
</dbReference>
<dbReference type="Pfam" id="PF00012">
    <property type="entry name" value="HSP70"/>
    <property type="match status" value="1"/>
</dbReference>
<evidence type="ECO:0000256" key="9">
    <source>
        <dbReference type="ARBA" id="ARBA00023186"/>
    </source>
</evidence>
<dbReference type="PROSITE" id="PS00297">
    <property type="entry name" value="HSP70_1"/>
    <property type="match status" value="1"/>
</dbReference>
<organism evidence="14 15">
    <name type="scientific">Paenibacillus lycopersici</name>
    <dbReference type="NCBI Taxonomy" id="2704462"/>
    <lineage>
        <taxon>Bacteria</taxon>
        <taxon>Bacillati</taxon>
        <taxon>Bacillota</taxon>
        <taxon>Bacilli</taxon>
        <taxon>Bacillales</taxon>
        <taxon>Paenibacillaceae</taxon>
        <taxon>Paenibacillus</taxon>
    </lineage>
</organism>
<dbReference type="PANTHER" id="PTHR19375">
    <property type="entry name" value="HEAT SHOCK PROTEIN 70KDA"/>
    <property type="match status" value="1"/>
</dbReference>
<comment type="similarity">
    <text evidence="2 13">Belongs to the heat shock protein 70 family.</text>
</comment>
<dbReference type="InterPro" id="IPR029047">
    <property type="entry name" value="HSP70_peptide-bd_sf"/>
</dbReference>
<dbReference type="EMBL" id="CP048209">
    <property type="protein sequence ID" value="QHT63195.1"/>
    <property type="molecule type" value="Genomic_DNA"/>
</dbReference>
<evidence type="ECO:0000256" key="6">
    <source>
        <dbReference type="ARBA" id="ARBA00022741"/>
    </source>
</evidence>
<evidence type="ECO:0000256" key="3">
    <source>
        <dbReference type="ARBA" id="ARBA00014415"/>
    </source>
</evidence>
<dbReference type="PRINTS" id="PR00301">
    <property type="entry name" value="HEATSHOCK70"/>
</dbReference>
<dbReference type="InterPro" id="IPR042030">
    <property type="entry name" value="HscC_NBD"/>
</dbReference>
<evidence type="ECO:0000256" key="13">
    <source>
        <dbReference type="RuleBase" id="RU003322"/>
    </source>
</evidence>
<evidence type="ECO:0000313" key="15">
    <source>
        <dbReference type="Proteomes" id="UP000476064"/>
    </source>
</evidence>
<dbReference type="Gene3D" id="3.30.420.40">
    <property type="match status" value="2"/>
</dbReference>
<accession>A0A6C0G779</accession>